<comment type="caution">
    <text evidence="2">The sequence shown here is derived from an EMBL/GenBank/DDBJ whole genome shotgun (WGS) entry which is preliminary data.</text>
</comment>
<sequence length="118" mass="13240">MHKPGIGGSRKKNPVGPRPPNNSSAELFFQFPRVGLVCNNFDQHVKIPGAINGSIKKDRTPDTRPGFATPHCDAWLIQLRSHNDALVFLCPVHRVKSVDVTRQFKTGFICPHDFRKQV</sequence>
<feature type="region of interest" description="Disordered" evidence="1">
    <location>
        <begin position="1"/>
        <end position="24"/>
    </location>
</feature>
<keyword evidence="3" id="KW-1185">Reference proteome</keyword>
<dbReference type="AlphaFoldDB" id="A0A8X6HL73"/>
<reference evidence="2" key="1">
    <citation type="submission" date="2020-07" db="EMBL/GenBank/DDBJ databases">
        <title>Multicomponent nature underlies the extraordinary mechanical properties of spider dragline silk.</title>
        <authorList>
            <person name="Kono N."/>
            <person name="Nakamura H."/>
            <person name="Mori M."/>
            <person name="Yoshida Y."/>
            <person name="Ohtoshi R."/>
            <person name="Malay A.D."/>
            <person name="Moran D.A.P."/>
            <person name="Tomita M."/>
            <person name="Numata K."/>
            <person name="Arakawa K."/>
        </authorList>
    </citation>
    <scope>NUCLEOTIDE SEQUENCE</scope>
</reference>
<organism evidence="2 3">
    <name type="scientific">Trichonephila clavata</name>
    <name type="common">Joro spider</name>
    <name type="synonym">Nephila clavata</name>
    <dbReference type="NCBI Taxonomy" id="2740835"/>
    <lineage>
        <taxon>Eukaryota</taxon>
        <taxon>Metazoa</taxon>
        <taxon>Ecdysozoa</taxon>
        <taxon>Arthropoda</taxon>
        <taxon>Chelicerata</taxon>
        <taxon>Arachnida</taxon>
        <taxon>Araneae</taxon>
        <taxon>Araneomorphae</taxon>
        <taxon>Entelegynae</taxon>
        <taxon>Araneoidea</taxon>
        <taxon>Nephilidae</taxon>
        <taxon>Trichonephila</taxon>
    </lineage>
</organism>
<evidence type="ECO:0000256" key="1">
    <source>
        <dbReference type="SAM" id="MobiDB-lite"/>
    </source>
</evidence>
<evidence type="ECO:0000313" key="3">
    <source>
        <dbReference type="Proteomes" id="UP000887116"/>
    </source>
</evidence>
<dbReference type="EMBL" id="BMAO01021672">
    <property type="protein sequence ID" value="GFQ76622.1"/>
    <property type="molecule type" value="Genomic_DNA"/>
</dbReference>
<accession>A0A8X6HL73</accession>
<dbReference type="Proteomes" id="UP000887116">
    <property type="component" value="Unassembled WGS sequence"/>
</dbReference>
<evidence type="ECO:0000313" key="2">
    <source>
        <dbReference type="EMBL" id="GFQ76622.1"/>
    </source>
</evidence>
<feature type="compositionally biased region" description="Basic residues" evidence="1">
    <location>
        <begin position="1"/>
        <end position="13"/>
    </location>
</feature>
<protein>
    <submittedName>
        <fullName evidence="2">Uncharacterized protein</fullName>
    </submittedName>
</protein>
<gene>
    <name evidence="2" type="ORF">TNCT_393381</name>
</gene>
<name>A0A8X6HL73_TRICU</name>
<dbReference type="OrthoDB" id="10614560at2759"/>
<proteinExistence type="predicted"/>